<keyword evidence="2" id="KW-1185">Reference proteome</keyword>
<organism evidence="1 2">
    <name type="scientific">Arabidopsis thaliana x Arabidopsis arenosa</name>
    <dbReference type="NCBI Taxonomy" id="1240361"/>
    <lineage>
        <taxon>Eukaryota</taxon>
        <taxon>Viridiplantae</taxon>
        <taxon>Streptophyta</taxon>
        <taxon>Embryophyta</taxon>
        <taxon>Tracheophyta</taxon>
        <taxon>Spermatophyta</taxon>
        <taxon>Magnoliopsida</taxon>
        <taxon>eudicotyledons</taxon>
        <taxon>Gunneridae</taxon>
        <taxon>Pentapetalae</taxon>
        <taxon>rosids</taxon>
        <taxon>malvids</taxon>
        <taxon>Brassicales</taxon>
        <taxon>Brassicaceae</taxon>
        <taxon>Camelineae</taxon>
        <taxon>Arabidopsis</taxon>
    </lineage>
</organism>
<dbReference type="EMBL" id="JAEFBK010000004">
    <property type="protein sequence ID" value="KAG7615187.1"/>
    <property type="molecule type" value="Genomic_DNA"/>
</dbReference>
<sequence>MEQDGICPSHITGDKYLWAYRRFDTEKCVATLKRGECQSFVL</sequence>
<feature type="non-terminal residue" evidence="1">
    <location>
        <position position="42"/>
    </location>
</feature>
<name>A0A8T2DU86_9BRAS</name>
<accession>A0A8T2DU86</accession>
<dbReference type="AlphaFoldDB" id="A0A8T2DU86"/>
<evidence type="ECO:0000313" key="2">
    <source>
        <dbReference type="Proteomes" id="UP000694240"/>
    </source>
</evidence>
<evidence type="ECO:0000313" key="1">
    <source>
        <dbReference type="EMBL" id="KAG7615187.1"/>
    </source>
</evidence>
<dbReference type="Proteomes" id="UP000694240">
    <property type="component" value="Chromosome 4"/>
</dbReference>
<comment type="caution">
    <text evidence="1">The sequence shown here is derived from an EMBL/GenBank/DDBJ whole genome shotgun (WGS) entry which is preliminary data.</text>
</comment>
<gene>
    <name evidence="1" type="ORF">ISN45_At04g006180</name>
</gene>
<protein>
    <submittedName>
        <fullName evidence="1">Uncharacterized protein</fullName>
    </submittedName>
</protein>
<reference evidence="1 2" key="1">
    <citation type="submission" date="2020-12" db="EMBL/GenBank/DDBJ databases">
        <title>Concerted genomic and epigenomic changes stabilize Arabidopsis allopolyploids.</title>
        <authorList>
            <person name="Chen Z."/>
        </authorList>
    </citation>
    <scope>NUCLEOTIDE SEQUENCE [LARGE SCALE GENOMIC DNA]</scope>
    <source>
        <strain evidence="1">Allo738</strain>
        <tissue evidence="1">Leaf</tissue>
    </source>
</reference>
<proteinExistence type="predicted"/>